<dbReference type="Proteomes" id="UP000887580">
    <property type="component" value="Unplaced"/>
</dbReference>
<proteinExistence type="predicted"/>
<accession>A0AC35GKT9</accession>
<name>A0AC35GKT9_9BILA</name>
<evidence type="ECO:0000313" key="1">
    <source>
        <dbReference type="Proteomes" id="UP000887580"/>
    </source>
</evidence>
<reference evidence="2" key="1">
    <citation type="submission" date="2022-11" db="UniProtKB">
        <authorList>
            <consortium name="WormBaseParasite"/>
        </authorList>
    </citation>
    <scope>IDENTIFICATION</scope>
</reference>
<evidence type="ECO:0000313" key="2">
    <source>
        <dbReference type="WBParaSite" id="PS1159_v2.g6111.t1"/>
    </source>
</evidence>
<organism evidence="1 2">
    <name type="scientific">Panagrolaimus sp. PS1159</name>
    <dbReference type="NCBI Taxonomy" id="55785"/>
    <lineage>
        <taxon>Eukaryota</taxon>
        <taxon>Metazoa</taxon>
        <taxon>Ecdysozoa</taxon>
        <taxon>Nematoda</taxon>
        <taxon>Chromadorea</taxon>
        <taxon>Rhabditida</taxon>
        <taxon>Tylenchina</taxon>
        <taxon>Panagrolaimomorpha</taxon>
        <taxon>Panagrolaimoidea</taxon>
        <taxon>Panagrolaimidae</taxon>
        <taxon>Panagrolaimus</taxon>
    </lineage>
</organism>
<sequence length="259" mass="29510">MKLKYYILLKFGFLIGFSYQIGVSVSCSLKNMDLMFSFDDPFYGKIMMKPNQSCTAKGRGHARLKLTISLDEETRNRCSIVKHGSEYIGAVDIQMHENLRMQEDISYLIRCPINNPNEIEAIRTSNVKEKGKESLAKLKIFDKKKNVSTKTATVGKQYDMHLVVPYQKEIAENVKVGQCIAFTGEEELKLVQLTNNEGCPMLKEIAHEFRQEYNVVTGELPHNLSYKTSIEMFSLGNASHFFLQCQLQKCHGICSKVSI</sequence>
<dbReference type="WBParaSite" id="PS1159_v2.g6111.t1">
    <property type="protein sequence ID" value="PS1159_v2.g6111.t1"/>
    <property type="gene ID" value="PS1159_v2.g6111"/>
</dbReference>
<protein>
    <submittedName>
        <fullName evidence="2">ZP domain-containing protein</fullName>
    </submittedName>
</protein>